<evidence type="ECO:0000313" key="1">
    <source>
        <dbReference type="EMBL" id="JAH35251.1"/>
    </source>
</evidence>
<organism evidence="1">
    <name type="scientific">Anguilla anguilla</name>
    <name type="common">European freshwater eel</name>
    <name type="synonym">Muraena anguilla</name>
    <dbReference type="NCBI Taxonomy" id="7936"/>
    <lineage>
        <taxon>Eukaryota</taxon>
        <taxon>Metazoa</taxon>
        <taxon>Chordata</taxon>
        <taxon>Craniata</taxon>
        <taxon>Vertebrata</taxon>
        <taxon>Euteleostomi</taxon>
        <taxon>Actinopterygii</taxon>
        <taxon>Neopterygii</taxon>
        <taxon>Teleostei</taxon>
        <taxon>Anguilliformes</taxon>
        <taxon>Anguillidae</taxon>
        <taxon>Anguilla</taxon>
    </lineage>
</organism>
<name>A0A0E9S1W3_ANGAN</name>
<dbReference type="AlphaFoldDB" id="A0A0E9S1W3"/>
<protein>
    <submittedName>
        <fullName evidence="1">Uncharacterized protein</fullName>
    </submittedName>
</protein>
<reference evidence="1" key="2">
    <citation type="journal article" date="2015" name="Fish Shellfish Immunol.">
        <title>Early steps in the European eel (Anguilla anguilla)-Vibrio vulnificus interaction in the gills: Role of the RtxA13 toxin.</title>
        <authorList>
            <person name="Callol A."/>
            <person name="Pajuelo D."/>
            <person name="Ebbesson L."/>
            <person name="Teles M."/>
            <person name="MacKenzie S."/>
            <person name="Amaro C."/>
        </authorList>
    </citation>
    <scope>NUCLEOTIDE SEQUENCE</scope>
</reference>
<reference evidence="1" key="1">
    <citation type="submission" date="2014-11" db="EMBL/GenBank/DDBJ databases">
        <authorList>
            <person name="Amaro Gonzalez C."/>
        </authorList>
    </citation>
    <scope>NUCLEOTIDE SEQUENCE</scope>
</reference>
<proteinExistence type="predicted"/>
<accession>A0A0E9S1W3</accession>
<dbReference type="EMBL" id="GBXM01073326">
    <property type="protein sequence ID" value="JAH35251.1"/>
    <property type="molecule type" value="Transcribed_RNA"/>
</dbReference>
<sequence length="43" mass="5239">MLAHCHYMAATLRIFCVHWTMPECIERKQNHIKEPFLMLLLLR</sequence>